<sequence>MVRASSVPTICARSWGDRSDYPHAARNAERTFRPDQEPPGCSVPYLRAASTISTRMVCGREVEGWGCGDGISVRIDSFCGYLNTCSVMMRIFR</sequence>
<evidence type="ECO:0000313" key="1">
    <source>
        <dbReference type="EMBL" id="KIP07188.1"/>
    </source>
</evidence>
<dbReference type="EMBL" id="KN840502">
    <property type="protein sequence ID" value="KIP07188.1"/>
    <property type="molecule type" value="Genomic_DNA"/>
</dbReference>
<protein>
    <submittedName>
        <fullName evidence="1">Uncharacterized protein</fullName>
    </submittedName>
</protein>
<keyword evidence="2" id="KW-1185">Reference proteome</keyword>
<dbReference type="HOGENOM" id="CLU_2400420_0_0_1"/>
<organism evidence="1 2">
    <name type="scientific">Phlebiopsis gigantea (strain 11061_1 CR5-6)</name>
    <name type="common">White-rot fungus</name>
    <name type="synonym">Peniophora gigantea</name>
    <dbReference type="NCBI Taxonomy" id="745531"/>
    <lineage>
        <taxon>Eukaryota</taxon>
        <taxon>Fungi</taxon>
        <taxon>Dikarya</taxon>
        <taxon>Basidiomycota</taxon>
        <taxon>Agaricomycotina</taxon>
        <taxon>Agaricomycetes</taxon>
        <taxon>Polyporales</taxon>
        <taxon>Phanerochaetaceae</taxon>
        <taxon>Phlebiopsis</taxon>
    </lineage>
</organism>
<reference evidence="1 2" key="1">
    <citation type="journal article" date="2014" name="PLoS Genet.">
        <title>Analysis of the Phlebiopsis gigantea genome, transcriptome and secretome provides insight into its pioneer colonization strategies of wood.</title>
        <authorList>
            <person name="Hori C."/>
            <person name="Ishida T."/>
            <person name="Igarashi K."/>
            <person name="Samejima M."/>
            <person name="Suzuki H."/>
            <person name="Master E."/>
            <person name="Ferreira P."/>
            <person name="Ruiz-Duenas F.J."/>
            <person name="Held B."/>
            <person name="Canessa P."/>
            <person name="Larrondo L.F."/>
            <person name="Schmoll M."/>
            <person name="Druzhinina I.S."/>
            <person name="Kubicek C.P."/>
            <person name="Gaskell J.A."/>
            <person name="Kersten P."/>
            <person name="St John F."/>
            <person name="Glasner J."/>
            <person name="Sabat G."/>
            <person name="Splinter BonDurant S."/>
            <person name="Syed K."/>
            <person name="Yadav J."/>
            <person name="Mgbeahuruike A.C."/>
            <person name="Kovalchuk A."/>
            <person name="Asiegbu F.O."/>
            <person name="Lackner G."/>
            <person name="Hoffmeister D."/>
            <person name="Rencoret J."/>
            <person name="Gutierrez A."/>
            <person name="Sun H."/>
            <person name="Lindquist E."/>
            <person name="Barry K."/>
            <person name="Riley R."/>
            <person name="Grigoriev I.V."/>
            <person name="Henrissat B."/>
            <person name="Kues U."/>
            <person name="Berka R.M."/>
            <person name="Martinez A.T."/>
            <person name="Covert S.F."/>
            <person name="Blanchette R.A."/>
            <person name="Cullen D."/>
        </authorList>
    </citation>
    <scope>NUCLEOTIDE SEQUENCE [LARGE SCALE GENOMIC DNA]</scope>
    <source>
        <strain evidence="1 2">11061_1 CR5-6</strain>
    </source>
</reference>
<name>A0A0C3PL90_PHLG1</name>
<gene>
    <name evidence="1" type="ORF">PHLGIDRAFT_429260</name>
</gene>
<proteinExistence type="predicted"/>
<accession>A0A0C3PL90</accession>
<dbReference type="AlphaFoldDB" id="A0A0C3PL90"/>
<dbReference type="Proteomes" id="UP000053257">
    <property type="component" value="Unassembled WGS sequence"/>
</dbReference>
<evidence type="ECO:0000313" key="2">
    <source>
        <dbReference type="Proteomes" id="UP000053257"/>
    </source>
</evidence>